<gene>
    <name evidence="1" type="ORF">PMF13cell1_00114</name>
</gene>
<dbReference type="AlphaFoldDB" id="A0A4P6LR80"/>
<protein>
    <submittedName>
        <fullName evidence="1">Uncharacterized protein</fullName>
    </submittedName>
</protein>
<dbReference type="EMBL" id="CP035945">
    <property type="protein sequence ID" value="QBE94621.1"/>
    <property type="molecule type" value="Genomic_DNA"/>
</dbReference>
<evidence type="ECO:0000313" key="2">
    <source>
        <dbReference type="Proteomes" id="UP000289794"/>
    </source>
</evidence>
<organism evidence="1 2">
    <name type="scientific">Blautia producta</name>
    <dbReference type="NCBI Taxonomy" id="33035"/>
    <lineage>
        <taxon>Bacteria</taxon>
        <taxon>Bacillati</taxon>
        <taxon>Bacillota</taxon>
        <taxon>Clostridia</taxon>
        <taxon>Lachnospirales</taxon>
        <taxon>Lachnospiraceae</taxon>
        <taxon>Blautia</taxon>
    </lineage>
</organism>
<sequence length="56" mass="6292">MSRATDEMKYSIREEKAVSIAKNLLQLHILTHEQIAKATELPIAKVKELAEGLTTE</sequence>
<dbReference type="RefSeq" id="WP_165392313.1">
    <property type="nucleotide sequence ID" value="NZ_CP035945.1"/>
</dbReference>
<dbReference type="KEGG" id="bpro:PMF13cell1_00114"/>
<evidence type="ECO:0000313" key="1">
    <source>
        <dbReference type="EMBL" id="QBE94621.1"/>
    </source>
</evidence>
<reference evidence="1 2" key="1">
    <citation type="submission" date="2019-01" db="EMBL/GenBank/DDBJ databases">
        <title>PMF-metabolizing Aryl O-demethylase.</title>
        <authorList>
            <person name="Kim M."/>
        </authorList>
    </citation>
    <scope>NUCLEOTIDE SEQUENCE [LARGE SCALE GENOMIC DNA]</scope>
    <source>
        <strain evidence="1 2">PMF1</strain>
    </source>
</reference>
<name>A0A4P6LR80_9FIRM</name>
<proteinExistence type="predicted"/>
<accession>A0A4P6LR80</accession>
<dbReference type="Proteomes" id="UP000289794">
    <property type="component" value="Chromosome"/>
</dbReference>